<dbReference type="InterPro" id="IPR051599">
    <property type="entry name" value="Cell_Envelope_Assoc"/>
</dbReference>
<dbReference type="Proteomes" id="UP001332192">
    <property type="component" value="Chromosome"/>
</dbReference>
<name>A0ABZ1BWS9_9FIRM</name>
<keyword evidence="1" id="KW-0472">Membrane</keyword>
<accession>A0ABZ1BWS9</accession>
<protein>
    <submittedName>
        <fullName evidence="3">YdcF family protein</fullName>
    </submittedName>
</protein>
<dbReference type="PANTHER" id="PTHR30336:SF20">
    <property type="entry name" value="DUF218 DOMAIN-CONTAINING PROTEIN"/>
    <property type="match status" value="1"/>
</dbReference>
<dbReference type="InterPro" id="IPR014729">
    <property type="entry name" value="Rossmann-like_a/b/a_fold"/>
</dbReference>
<dbReference type="CDD" id="cd06259">
    <property type="entry name" value="YdcF-like"/>
    <property type="match status" value="1"/>
</dbReference>
<dbReference type="RefSeq" id="WP_324716532.1">
    <property type="nucleotide sequence ID" value="NZ_CP141615.1"/>
</dbReference>
<sequence>MGLYLTPRRPVRGRGLPRRAWWVAVLIALLVAGVALWRTYPLVLAGMARYLVVDDGPAPSDAIIVLGGDWKGRIQKGIELYREGYAPLLVVTGGLLVAPDRTQADYLAEVAERSGVPAQAIVKEPRSDSTYQDAALTLELAREHGWRRVLVVTSDWHSRRAATIFRKLYGPAGIEVRSVPSPEWRFETSRWWEYPDGGETIVIEWVRLVWYALRF</sequence>
<evidence type="ECO:0000259" key="2">
    <source>
        <dbReference type="Pfam" id="PF02698"/>
    </source>
</evidence>
<feature type="transmembrane region" description="Helical" evidence="1">
    <location>
        <begin position="20"/>
        <end position="40"/>
    </location>
</feature>
<dbReference type="PANTHER" id="PTHR30336">
    <property type="entry name" value="INNER MEMBRANE PROTEIN, PROBABLE PERMEASE"/>
    <property type="match status" value="1"/>
</dbReference>
<keyword evidence="1" id="KW-0812">Transmembrane</keyword>
<dbReference type="Pfam" id="PF02698">
    <property type="entry name" value="DUF218"/>
    <property type="match status" value="1"/>
</dbReference>
<dbReference type="EMBL" id="CP141615">
    <property type="protein sequence ID" value="WRP17260.1"/>
    <property type="molecule type" value="Genomic_DNA"/>
</dbReference>
<dbReference type="Gene3D" id="3.40.50.620">
    <property type="entry name" value="HUPs"/>
    <property type="match status" value="1"/>
</dbReference>
<proteinExistence type="predicted"/>
<dbReference type="InterPro" id="IPR003848">
    <property type="entry name" value="DUF218"/>
</dbReference>
<organism evidence="3 4">
    <name type="scientific">Carboxydichorda subterranea</name>
    <dbReference type="NCBI Taxonomy" id="3109565"/>
    <lineage>
        <taxon>Bacteria</taxon>
        <taxon>Bacillati</taxon>
        <taxon>Bacillota</taxon>
        <taxon>Limnochordia</taxon>
        <taxon>Limnochordales</taxon>
        <taxon>Geochordaceae</taxon>
        <taxon>Carboxydichorda</taxon>
    </lineage>
</organism>
<reference evidence="3 4" key="1">
    <citation type="journal article" date="2024" name="Front. Microbiol.">
        <title>Novel thermophilic genera Geochorda gen. nov. and Carboxydochorda gen. nov. from the deep terrestrial subsurface reveal the ecophysiological diversity in the class Limnochordia.</title>
        <authorList>
            <person name="Karnachuk O.V."/>
            <person name="Lukina A.P."/>
            <person name="Avakyan M.R."/>
            <person name="Kadnikov V.V."/>
            <person name="Begmatov S."/>
            <person name="Beletsky A.V."/>
            <person name="Vlasova K.G."/>
            <person name="Novikov A.A."/>
            <person name="Shcherbakova V.A."/>
            <person name="Mardanov A.V."/>
            <person name="Ravin N.V."/>
        </authorList>
    </citation>
    <scope>NUCLEOTIDE SEQUENCE [LARGE SCALE GENOMIC DNA]</scope>
    <source>
        <strain evidence="3 4">L945</strain>
    </source>
</reference>
<evidence type="ECO:0000313" key="4">
    <source>
        <dbReference type="Proteomes" id="UP001332192"/>
    </source>
</evidence>
<keyword evidence="1" id="KW-1133">Transmembrane helix</keyword>
<keyword evidence="4" id="KW-1185">Reference proteome</keyword>
<evidence type="ECO:0000256" key="1">
    <source>
        <dbReference type="SAM" id="Phobius"/>
    </source>
</evidence>
<gene>
    <name evidence="3" type="ORF">U7230_14440</name>
</gene>
<feature type="domain" description="DUF218" evidence="2">
    <location>
        <begin position="61"/>
        <end position="192"/>
    </location>
</feature>
<evidence type="ECO:0000313" key="3">
    <source>
        <dbReference type="EMBL" id="WRP17260.1"/>
    </source>
</evidence>